<feature type="transmembrane region" description="Helical" evidence="1">
    <location>
        <begin position="83"/>
        <end position="105"/>
    </location>
</feature>
<protein>
    <submittedName>
        <fullName evidence="2">Uncharacterized protein</fullName>
    </submittedName>
</protein>
<organism evidence="2 3">
    <name type="scientific">Candidatus Uhrbacteria bacterium GW2011_GWF2_44_350</name>
    <dbReference type="NCBI Taxonomy" id="1619000"/>
    <lineage>
        <taxon>Bacteria</taxon>
        <taxon>Candidatus Uhriibacteriota</taxon>
    </lineage>
</organism>
<name>A0A0G1LJN3_9BACT</name>
<dbReference type="Proteomes" id="UP000034154">
    <property type="component" value="Unassembled WGS sequence"/>
</dbReference>
<keyword evidence="1" id="KW-1133">Transmembrane helix</keyword>
<dbReference type="AlphaFoldDB" id="A0A0G1LJN3"/>
<accession>A0A0G1LJN3</accession>
<proteinExistence type="predicted"/>
<feature type="transmembrane region" description="Helical" evidence="1">
    <location>
        <begin position="20"/>
        <end position="37"/>
    </location>
</feature>
<evidence type="ECO:0000313" key="3">
    <source>
        <dbReference type="Proteomes" id="UP000034154"/>
    </source>
</evidence>
<comment type="caution">
    <text evidence="2">The sequence shown here is derived from an EMBL/GenBank/DDBJ whole genome shotgun (WGS) entry which is preliminary data.</text>
</comment>
<sequence>MTLTAHAAMGAVIGEAVGNPLLGFIIAIAVHFLVDIIPHGDSFISDNYRVLKRRRKQAVAYVTTDAACAILFVLFIVNVRDVTLIRSISMGIIGSILPDLLVGLYDVTKFRYLRWIYRLHFVFHDAIIKRRGDVPLRYSLAAQAILILILQARL</sequence>
<dbReference type="EMBL" id="LCJB01000064">
    <property type="protein sequence ID" value="KKT69027.1"/>
    <property type="molecule type" value="Genomic_DNA"/>
</dbReference>
<feature type="transmembrane region" description="Helical" evidence="1">
    <location>
        <begin position="58"/>
        <end position="77"/>
    </location>
</feature>
<reference evidence="2 3" key="1">
    <citation type="journal article" date="2015" name="Nature">
        <title>rRNA introns, odd ribosomes, and small enigmatic genomes across a large radiation of phyla.</title>
        <authorList>
            <person name="Brown C.T."/>
            <person name="Hug L.A."/>
            <person name="Thomas B.C."/>
            <person name="Sharon I."/>
            <person name="Castelle C.J."/>
            <person name="Singh A."/>
            <person name="Wilkins M.J."/>
            <person name="Williams K.H."/>
            <person name="Banfield J.F."/>
        </authorList>
    </citation>
    <scope>NUCLEOTIDE SEQUENCE [LARGE SCALE GENOMIC DNA]</scope>
</reference>
<keyword evidence="1" id="KW-0472">Membrane</keyword>
<evidence type="ECO:0000256" key="1">
    <source>
        <dbReference type="SAM" id="Phobius"/>
    </source>
</evidence>
<evidence type="ECO:0000313" key="2">
    <source>
        <dbReference type="EMBL" id="KKT69027.1"/>
    </source>
</evidence>
<gene>
    <name evidence="2" type="ORF">UW63_C0064G0010</name>
</gene>
<keyword evidence="1" id="KW-0812">Transmembrane</keyword>